<evidence type="ECO:0000256" key="11">
    <source>
        <dbReference type="PROSITE-ProRule" id="PRU00284"/>
    </source>
</evidence>
<dbReference type="PROSITE" id="PS51257">
    <property type="entry name" value="PROKAR_LIPOPROTEIN"/>
    <property type="match status" value="1"/>
</dbReference>
<dbReference type="InterPro" id="IPR051310">
    <property type="entry name" value="MCP_chemotaxis"/>
</dbReference>
<feature type="region of interest" description="Disordered" evidence="12">
    <location>
        <begin position="531"/>
        <end position="577"/>
    </location>
</feature>
<dbReference type="SMART" id="SM00283">
    <property type="entry name" value="MA"/>
    <property type="match status" value="1"/>
</dbReference>
<evidence type="ECO:0000256" key="8">
    <source>
        <dbReference type="ARBA" id="ARBA00023136"/>
    </source>
</evidence>
<evidence type="ECO:0000256" key="7">
    <source>
        <dbReference type="ARBA" id="ARBA00022989"/>
    </source>
</evidence>
<evidence type="ECO:0000259" key="14">
    <source>
        <dbReference type="PROSITE" id="PS50111"/>
    </source>
</evidence>
<dbReference type="InterPro" id="IPR004090">
    <property type="entry name" value="Chemotax_Me-accpt_rcpt"/>
</dbReference>
<evidence type="ECO:0000256" key="12">
    <source>
        <dbReference type="SAM" id="MobiDB-lite"/>
    </source>
</evidence>
<name>A0A1M5CM59_9GAMM</name>
<evidence type="ECO:0000256" key="9">
    <source>
        <dbReference type="ARBA" id="ARBA00023224"/>
    </source>
</evidence>
<dbReference type="InterPro" id="IPR004089">
    <property type="entry name" value="MCPsignal_dom"/>
</dbReference>
<keyword evidence="4" id="KW-0145">Chemotaxis</keyword>
<feature type="compositionally biased region" description="Polar residues" evidence="12">
    <location>
        <begin position="276"/>
        <end position="296"/>
    </location>
</feature>
<dbReference type="PANTHER" id="PTHR43531:SF14">
    <property type="entry name" value="METHYL-ACCEPTING CHEMOTAXIS PROTEIN I-RELATED"/>
    <property type="match status" value="1"/>
</dbReference>
<dbReference type="InterPro" id="IPR003660">
    <property type="entry name" value="HAMP_dom"/>
</dbReference>
<dbReference type="Pfam" id="PF00015">
    <property type="entry name" value="MCPsignal"/>
    <property type="match status" value="1"/>
</dbReference>
<evidence type="ECO:0000256" key="4">
    <source>
        <dbReference type="ARBA" id="ARBA00022500"/>
    </source>
</evidence>
<dbReference type="Pfam" id="PF02203">
    <property type="entry name" value="TarH"/>
    <property type="match status" value="1"/>
</dbReference>
<dbReference type="OrthoDB" id="2489132at2"/>
<dbReference type="GO" id="GO:0005886">
    <property type="term" value="C:plasma membrane"/>
    <property type="evidence" value="ECO:0007669"/>
    <property type="project" value="UniProtKB-SubCell"/>
</dbReference>
<dbReference type="InterPro" id="IPR035440">
    <property type="entry name" value="4HB_MCP_dom_sf"/>
</dbReference>
<dbReference type="SMART" id="SM00304">
    <property type="entry name" value="HAMP"/>
    <property type="match status" value="1"/>
</dbReference>
<keyword evidence="6 13" id="KW-0812">Transmembrane</keyword>
<evidence type="ECO:0000259" key="15">
    <source>
        <dbReference type="PROSITE" id="PS50885"/>
    </source>
</evidence>
<dbReference type="SUPFAM" id="SSF58104">
    <property type="entry name" value="Methyl-accepting chemotaxis protein (MCP) signaling domain"/>
    <property type="match status" value="1"/>
</dbReference>
<keyword evidence="7 13" id="KW-1133">Transmembrane helix</keyword>
<evidence type="ECO:0000256" key="2">
    <source>
        <dbReference type="ARBA" id="ARBA00022475"/>
    </source>
</evidence>
<evidence type="ECO:0000256" key="13">
    <source>
        <dbReference type="SAM" id="Phobius"/>
    </source>
</evidence>
<feature type="transmembrane region" description="Helical" evidence="13">
    <location>
        <begin position="191"/>
        <end position="214"/>
    </location>
</feature>
<keyword evidence="9 11" id="KW-0807">Transducer</keyword>
<evidence type="ECO:0000256" key="6">
    <source>
        <dbReference type="ARBA" id="ARBA00022692"/>
    </source>
</evidence>
<keyword evidence="2" id="KW-1003">Cell membrane</keyword>
<sequence>MKGLFGRFSINALLTASLACCAVFFLVLAGLAYTGGSAGEKTLDTITRINVEQLNRITRADALLLQARLNMDTAVNASMFGYQEKASKAIDAASAQLTEARTLFQRFQAVPKTEAGKSLAEPLEASFAEVLEHLQAQHAALADGSLGEYDGLKSDMAGVVLTLSEAMSEFVTYAGERGETLIAQYHDQTRLFVVIEAGVLVLALMLLLAVRFGLQVMIVRPLNLAVEHFERIAQADLSQEIKVRTRNEIGKLFSAMRDMQQSLSKTVGTVRESSESIHNGSQEIASGNADLSSRTEQQASSIEETVASMEQLTSTVRQNADNARQASTLANDASSTATHGGEVVDQVIDTMRTISNSSSKISDITGVIDSIAFQTNILALNASVEAARAGEQGRGFAVVASEVRNLASRSAEAAKEIKALIDSSVVQVQQGSTLVEEAGTTMQDVVTAVRRVTDIMDEISAASQEQSAGIEEVNGAITQMDQVIQQNAALVQQAAAAAASLEQQASRLERAVAVFRLSHYSTGSVAAATISGTKQEPVSSLRSSRGAADRATAGKSLPATKATTTPQPVSEDEWEEF</sequence>
<keyword evidence="8 13" id="KW-0472">Membrane</keyword>
<evidence type="ECO:0000256" key="3">
    <source>
        <dbReference type="ARBA" id="ARBA00022481"/>
    </source>
</evidence>
<evidence type="ECO:0000256" key="5">
    <source>
        <dbReference type="ARBA" id="ARBA00022519"/>
    </source>
</evidence>
<gene>
    <name evidence="16" type="ORF">SAMN02745148_02974</name>
</gene>
<keyword evidence="17" id="KW-1185">Reference proteome</keyword>
<proteinExistence type="inferred from homology"/>
<feature type="region of interest" description="Disordered" evidence="12">
    <location>
        <begin position="269"/>
        <end position="296"/>
    </location>
</feature>
<dbReference type="CDD" id="cd11386">
    <property type="entry name" value="MCP_signal"/>
    <property type="match status" value="1"/>
</dbReference>
<reference evidence="16 17" key="1">
    <citation type="submission" date="2016-11" db="EMBL/GenBank/DDBJ databases">
        <authorList>
            <person name="Jaros S."/>
            <person name="Januszkiewicz K."/>
            <person name="Wedrychowicz H."/>
        </authorList>
    </citation>
    <scope>NUCLEOTIDE SEQUENCE [LARGE SCALE GENOMIC DNA]</scope>
    <source>
        <strain evidence="16 17">DSM 19980</strain>
    </source>
</reference>
<dbReference type="GO" id="GO:0006935">
    <property type="term" value="P:chemotaxis"/>
    <property type="evidence" value="ECO:0007669"/>
    <property type="project" value="UniProtKB-KW"/>
</dbReference>
<dbReference type="InterPro" id="IPR003122">
    <property type="entry name" value="Tar_rcpt_lig-bd"/>
</dbReference>
<keyword evidence="5" id="KW-0997">Cell inner membrane</keyword>
<dbReference type="CDD" id="cd19407">
    <property type="entry name" value="Tar_Tsr_sensor"/>
    <property type="match status" value="1"/>
</dbReference>
<dbReference type="PANTHER" id="PTHR43531">
    <property type="entry name" value="PROTEIN ICFG"/>
    <property type="match status" value="1"/>
</dbReference>
<dbReference type="RefSeq" id="WP_072824265.1">
    <property type="nucleotide sequence ID" value="NZ_FQUJ01000014.1"/>
</dbReference>
<comment type="similarity">
    <text evidence="10">Belongs to the methyl-accepting chemotaxis (MCP) protein family.</text>
</comment>
<protein>
    <submittedName>
        <fullName evidence="16">Methyl-accepting chemotaxis sensory transducer with TarH sensor</fullName>
    </submittedName>
</protein>
<evidence type="ECO:0000313" key="16">
    <source>
        <dbReference type="EMBL" id="SHF55756.1"/>
    </source>
</evidence>
<dbReference type="Proteomes" id="UP000184346">
    <property type="component" value="Unassembled WGS sequence"/>
</dbReference>
<dbReference type="GO" id="GO:0004888">
    <property type="term" value="F:transmembrane signaling receptor activity"/>
    <property type="evidence" value="ECO:0007669"/>
    <property type="project" value="InterPro"/>
</dbReference>
<feature type="domain" description="Methyl-accepting transducer" evidence="14">
    <location>
        <begin position="273"/>
        <end position="502"/>
    </location>
</feature>
<dbReference type="GO" id="GO:0007165">
    <property type="term" value="P:signal transduction"/>
    <property type="evidence" value="ECO:0007669"/>
    <property type="project" value="UniProtKB-KW"/>
</dbReference>
<comment type="subcellular location">
    <subcellularLocation>
        <location evidence="1">Cell inner membrane</location>
        <topology evidence="1">Multi-pass membrane protein</topology>
    </subcellularLocation>
</comment>
<dbReference type="Pfam" id="PF00672">
    <property type="entry name" value="HAMP"/>
    <property type="match status" value="1"/>
</dbReference>
<evidence type="ECO:0000256" key="10">
    <source>
        <dbReference type="ARBA" id="ARBA00029447"/>
    </source>
</evidence>
<dbReference type="Gene3D" id="1.20.120.30">
    <property type="entry name" value="Aspartate receptor, ligand-binding domain"/>
    <property type="match status" value="1"/>
</dbReference>
<dbReference type="Gene3D" id="1.10.287.950">
    <property type="entry name" value="Methyl-accepting chemotaxis protein"/>
    <property type="match status" value="1"/>
</dbReference>
<accession>A0A1M5CM59</accession>
<dbReference type="AlphaFoldDB" id="A0A1M5CM59"/>
<dbReference type="PROSITE" id="PS50885">
    <property type="entry name" value="HAMP"/>
    <property type="match status" value="1"/>
</dbReference>
<evidence type="ECO:0000256" key="1">
    <source>
        <dbReference type="ARBA" id="ARBA00004429"/>
    </source>
</evidence>
<dbReference type="EMBL" id="FQUJ01000014">
    <property type="protein sequence ID" value="SHF55756.1"/>
    <property type="molecule type" value="Genomic_DNA"/>
</dbReference>
<dbReference type="PROSITE" id="PS50111">
    <property type="entry name" value="CHEMOTAXIS_TRANSDUC_2"/>
    <property type="match status" value="1"/>
</dbReference>
<keyword evidence="3" id="KW-0488">Methylation</keyword>
<dbReference type="STRING" id="1121942.SAMN02745148_02974"/>
<dbReference type="FunFam" id="1.10.287.950:FF:000001">
    <property type="entry name" value="Methyl-accepting chemotaxis sensory transducer"/>
    <property type="match status" value="1"/>
</dbReference>
<evidence type="ECO:0000313" key="17">
    <source>
        <dbReference type="Proteomes" id="UP000184346"/>
    </source>
</evidence>
<feature type="domain" description="HAMP" evidence="15">
    <location>
        <begin position="216"/>
        <end position="268"/>
    </location>
</feature>
<organism evidence="16 17">
    <name type="scientific">Modicisalibacter ilicicola DSM 19980</name>
    <dbReference type="NCBI Taxonomy" id="1121942"/>
    <lineage>
        <taxon>Bacteria</taxon>
        <taxon>Pseudomonadati</taxon>
        <taxon>Pseudomonadota</taxon>
        <taxon>Gammaproteobacteria</taxon>
        <taxon>Oceanospirillales</taxon>
        <taxon>Halomonadaceae</taxon>
        <taxon>Modicisalibacter</taxon>
    </lineage>
</organism>
<feature type="compositionally biased region" description="Polar residues" evidence="12">
    <location>
        <begin position="531"/>
        <end position="543"/>
    </location>
</feature>
<dbReference type="SUPFAM" id="SSF47170">
    <property type="entry name" value="Aspartate receptor, ligand-binding domain"/>
    <property type="match status" value="1"/>
</dbReference>
<dbReference type="CDD" id="cd06225">
    <property type="entry name" value="HAMP"/>
    <property type="match status" value="1"/>
</dbReference>
<dbReference type="PRINTS" id="PR00260">
    <property type="entry name" value="CHEMTRNSDUCR"/>
</dbReference>